<evidence type="ECO:0000256" key="7">
    <source>
        <dbReference type="ARBA" id="ARBA00023014"/>
    </source>
</evidence>
<evidence type="ECO:0000256" key="4">
    <source>
        <dbReference type="ARBA" id="ARBA00022737"/>
    </source>
</evidence>
<dbReference type="NCBIfam" id="NF038196">
    <property type="entry name" value="ferrodoxin_EFR1"/>
    <property type="match status" value="1"/>
</dbReference>
<dbReference type="Pfam" id="PF13237">
    <property type="entry name" value="Fer4_10"/>
    <property type="match status" value="1"/>
</dbReference>
<dbReference type="GO" id="GO:0051539">
    <property type="term" value="F:4 iron, 4 sulfur cluster binding"/>
    <property type="evidence" value="ECO:0007669"/>
    <property type="project" value="UniProtKB-KW"/>
</dbReference>
<dbReference type="InterPro" id="IPR029039">
    <property type="entry name" value="Flavoprotein-like_sf"/>
</dbReference>
<name>B1C5P1_9FIRM</name>
<dbReference type="RefSeq" id="WP_007049485.1">
    <property type="nucleotide sequence ID" value="NZ_DS560016.1"/>
</dbReference>
<dbReference type="PANTHER" id="PTHR43687">
    <property type="entry name" value="ADENYLYLSULFATE REDUCTASE, BETA SUBUNIT"/>
    <property type="match status" value="1"/>
</dbReference>
<feature type="domain" description="4Fe-4S ferredoxin-type" evidence="8">
    <location>
        <begin position="195"/>
        <end position="224"/>
    </location>
</feature>
<dbReference type="EMBL" id="ABIL02000002">
    <property type="protein sequence ID" value="EDS73605.1"/>
    <property type="molecule type" value="Genomic_DNA"/>
</dbReference>
<keyword evidence="10" id="KW-1185">Reference proteome</keyword>
<evidence type="ECO:0000256" key="5">
    <source>
        <dbReference type="ARBA" id="ARBA00022982"/>
    </source>
</evidence>
<dbReference type="eggNOG" id="COG0716">
    <property type="taxonomic scope" value="Bacteria"/>
</dbReference>
<dbReference type="InterPro" id="IPR026816">
    <property type="entry name" value="Flavodoxin_dom"/>
</dbReference>
<dbReference type="Gene3D" id="3.40.50.360">
    <property type="match status" value="1"/>
</dbReference>
<feature type="domain" description="4Fe-4S ferredoxin-type" evidence="8">
    <location>
        <begin position="225"/>
        <end position="252"/>
    </location>
</feature>
<keyword evidence="1" id="KW-0813">Transport</keyword>
<keyword evidence="7" id="KW-0411">Iron-sulfur</keyword>
<dbReference type="GO" id="GO:0046872">
    <property type="term" value="F:metal ion binding"/>
    <property type="evidence" value="ECO:0007669"/>
    <property type="project" value="UniProtKB-KW"/>
</dbReference>
<keyword evidence="6" id="KW-0408">Iron</keyword>
<dbReference type="SUPFAM" id="SSF54862">
    <property type="entry name" value="4Fe-4S ferredoxins"/>
    <property type="match status" value="1"/>
</dbReference>
<gene>
    <name evidence="9" type="ORF">ANASTE_00029</name>
</gene>
<keyword evidence="3" id="KW-0479">Metal-binding</keyword>
<dbReference type="SUPFAM" id="SSF52218">
    <property type="entry name" value="Flavoproteins"/>
    <property type="match status" value="1"/>
</dbReference>
<reference evidence="9" key="2">
    <citation type="submission" date="2013-08" db="EMBL/GenBank/DDBJ databases">
        <title>Draft genome sequence of Anaerofustis stercorihominis (DSM 17244).</title>
        <authorList>
            <person name="Sudarsanam P."/>
            <person name="Ley R."/>
            <person name="Guruge J."/>
            <person name="Turnbaugh P.J."/>
            <person name="Mahowald M."/>
            <person name="Liep D."/>
            <person name="Gordon J."/>
        </authorList>
    </citation>
    <scope>NUCLEOTIDE SEQUENCE</scope>
    <source>
        <strain evidence="9">DSM 17244</strain>
    </source>
</reference>
<dbReference type="InterPro" id="IPR047964">
    <property type="entry name" value="EFR1-like"/>
</dbReference>
<protein>
    <submittedName>
        <fullName evidence="9">4Fe-4S binding domain protein</fullName>
    </submittedName>
</protein>
<evidence type="ECO:0000259" key="8">
    <source>
        <dbReference type="PROSITE" id="PS51379"/>
    </source>
</evidence>
<dbReference type="Proteomes" id="UP000005178">
    <property type="component" value="Unassembled WGS sequence"/>
</dbReference>
<organism evidence="9 10">
    <name type="scientific">Anaerofustis stercorihominis DSM 17244</name>
    <dbReference type="NCBI Taxonomy" id="445971"/>
    <lineage>
        <taxon>Bacteria</taxon>
        <taxon>Bacillati</taxon>
        <taxon>Bacillota</taxon>
        <taxon>Clostridia</taxon>
        <taxon>Eubacteriales</taxon>
        <taxon>Eubacteriaceae</taxon>
        <taxon>Anaerofustis</taxon>
    </lineage>
</organism>
<dbReference type="HOGENOM" id="CLU_068049_1_1_9"/>
<evidence type="ECO:0000313" key="10">
    <source>
        <dbReference type="Proteomes" id="UP000005178"/>
    </source>
</evidence>
<keyword evidence="2" id="KW-0004">4Fe-4S</keyword>
<dbReference type="Gene3D" id="3.30.70.20">
    <property type="match status" value="1"/>
</dbReference>
<dbReference type="eggNOG" id="COG1145">
    <property type="taxonomic scope" value="Bacteria"/>
</dbReference>
<dbReference type="InterPro" id="IPR050572">
    <property type="entry name" value="Fe-S_Ferredoxin"/>
</dbReference>
<proteinExistence type="predicted"/>
<sequence>MQNKIKEAKSNMLGIYFSGTGNTKYCIDKFVKNIESDAKILSIESENIKEELLNNKDIVFAYPIYYSSLPKIVRDFILNNKDLFKNKNVFIIATMGLFSGDGAGCSARILKKYGANIMGGLQVKMPDCIADVKALKRSKEENKQIILKAESKIINAAQKYKNNAPTKEGLSIIYHIAGLVGQRLWFYNKTKEYSSKLKVDNNKCTKCNRCISLCPMNNLKVIDNKINTKNKCTMCYRCITNCPAKAITLLGKNVIEQNNINNYIN</sequence>
<dbReference type="PANTHER" id="PTHR43687:SF6">
    <property type="entry name" value="L-ASPARTATE SEMIALDEHYDE SULFURTRANSFERASE IRON-SULFUR SUBUNIT"/>
    <property type="match status" value="1"/>
</dbReference>
<dbReference type="PROSITE" id="PS51379">
    <property type="entry name" value="4FE4S_FER_2"/>
    <property type="match status" value="2"/>
</dbReference>
<accession>B1C5P1</accession>
<evidence type="ECO:0000256" key="3">
    <source>
        <dbReference type="ARBA" id="ARBA00022723"/>
    </source>
</evidence>
<evidence type="ECO:0000313" key="9">
    <source>
        <dbReference type="EMBL" id="EDS73605.1"/>
    </source>
</evidence>
<comment type="caution">
    <text evidence="9">The sequence shown here is derived from an EMBL/GenBank/DDBJ whole genome shotgun (WGS) entry which is preliminary data.</text>
</comment>
<dbReference type="AlphaFoldDB" id="B1C5P1"/>
<evidence type="ECO:0000256" key="6">
    <source>
        <dbReference type="ARBA" id="ARBA00023004"/>
    </source>
</evidence>
<keyword evidence="5" id="KW-0249">Electron transport</keyword>
<dbReference type="PROSITE" id="PS00198">
    <property type="entry name" value="4FE4S_FER_1"/>
    <property type="match status" value="1"/>
</dbReference>
<evidence type="ECO:0000256" key="2">
    <source>
        <dbReference type="ARBA" id="ARBA00022485"/>
    </source>
</evidence>
<dbReference type="STRING" id="445971.ANASTE_00029"/>
<reference evidence="9" key="1">
    <citation type="submission" date="2008-01" db="EMBL/GenBank/DDBJ databases">
        <authorList>
            <person name="Fulton L."/>
            <person name="Clifton S."/>
            <person name="Fulton B."/>
            <person name="Xu J."/>
            <person name="Minx P."/>
            <person name="Pepin K.H."/>
            <person name="Johnson M."/>
            <person name="Thiruvilangam P."/>
            <person name="Bhonagiri V."/>
            <person name="Nash W.E."/>
            <person name="Mardis E.R."/>
            <person name="Wilson R.K."/>
        </authorList>
    </citation>
    <scope>NUCLEOTIDE SEQUENCE [LARGE SCALE GENOMIC DNA]</scope>
    <source>
        <strain evidence="9">DSM 17244</strain>
    </source>
</reference>
<dbReference type="InterPro" id="IPR017896">
    <property type="entry name" value="4Fe4S_Fe-S-bd"/>
</dbReference>
<evidence type="ECO:0000256" key="1">
    <source>
        <dbReference type="ARBA" id="ARBA00022448"/>
    </source>
</evidence>
<dbReference type="GeneID" id="97999884"/>
<dbReference type="InterPro" id="IPR017900">
    <property type="entry name" value="4Fe4S_Fe_S_CS"/>
</dbReference>
<keyword evidence="4" id="KW-0677">Repeat</keyword>
<dbReference type="Pfam" id="PF12724">
    <property type="entry name" value="Flavodoxin_5"/>
    <property type="match status" value="1"/>
</dbReference>